<dbReference type="InterPro" id="IPR004873">
    <property type="entry name" value="BURP_dom"/>
</dbReference>
<dbReference type="EMBL" id="CM017653">
    <property type="protein sequence ID" value="TYI80266.1"/>
    <property type="molecule type" value="Genomic_DNA"/>
</dbReference>
<sequence>MEFNFFFIFILLILALCGVSHASADLAAEVHWKSVFPHTPMPKALKHRLLQPAAGNKPWVVTRKEDSINDGDYGNADPSMGFGRGSIISRTNITMYFFENDLYPESIPFSSDEFPGILKLFSLKPESREAKAMNRTIAMCERRVIEGEDMYCATSLESLVDLSC</sequence>
<feature type="chain" id="PRO_5023016822" description="BURP domain-containing protein" evidence="1">
    <location>
        <begin position="23"/>
        <end position="164"/>
    </location>
</feature>
<feature type="signal peptide" evidence="1">
    <location>
        <begin position="1"/>
        <end position="22"/>
    </location>
</feature>
<name>A0A5D2UVY3_GOSMU</name>
<reference evidence="3 4" key="1">
    <citation type="submission" date="2019-07" db="EMBL/GenBank/DDBJ databases">
        <title>WGS assembly of Gossypium mustelinum.</title>
        <authorList>
            <person name="Chen Z.J."/>
            <person name="Sreedasyam A."/>
            <person name="Ando A."/>
            <person name="Song Q."/>
            <person name="De L."/>
            <person name="Hulse-Kemp A."/>
            <person name="Ding M."/>
            <person name="Ye W."/>
            <person name="Kirkbride R."/>
            <person name="Jenkins J."/>
            <person name="Plott C."/>
            <person name="Lovell J."/>
            <person name="Lin Y.-M."/>
            <person name="Vaughn R."/>
            <person name="Liu B."/>
            <person name="Li W."/>
            <person name="Simpson S."/>
            <person name="Scheffler B."/>
            <person name="Saski C."/>
            <person name="Grover C."/>
            <person name="Hu G."/>
            <person name="Conover J."/>
            <person name="Carlson J."/>
            <person name="Shu S."/>
            <person name="Boston L."/>
            <person name="Williams M."/>
            <person name="Peterson D."/>
            <person name="Mcgee K."/>
            <person name="Jones D."/>
            <person name="Wendel J."/>
            <person name="Stelly D."/>
            <person name="Grimwood J."/>
            <person name="Schmutz J."/>
        </authorList>
    </citation>
    <scope>NUCLEOTIDE SEQUENCE [LARGE SCALE GENOMIC DNA]</scope>
    <source>
        <strain evidence="3">1408120.09</strain>
    </source>
</reference>
<dbReference type="Proteomes" id="UP000323597">
    <property type="component" value="Chromosome D05"/>
</dbReference>
<gene>
    <name evidence="3" type="ORF">E1A91_D05G076600v1</name>
</gene>
<keyword evidence="1" id="KW-0732">Signal</keyword>
<keyword evidence="4" id="KW-1185">Reference proteome</keyword>
<evidence type="ECO:0000313" key="4">
    <source>
        <dbReference type="Proteomes" id="UP000323597"/>
    </source>
</evidence>
<proteinExistence type="predicted"/>
<dbReference type="AlphaFoldDB" id="A0A5D2UVY3"/>
<accession>A0A5D2UVY3</accession>
<evidence type="ECO:0000256" key="1">
    <source>
        <dbReference type="SAM" id="SignalP"/>
    </source>
</evidence>
<dbReference type="PANTHER" id="PTHR31236">
    <property type="entry name" value="BURP DOMAIN PROTEIN USPL1-LIKE"/>
    <property type="match status" value="1"/>
</dbReference>
<dbReference type="PANTHER" id="PTHR31236:SF64">
    <property type="entry name" value="BURP DOMAIN PROTEIN RD22-LIKE"/>
    <property type="match status" value="1"/>
</dbReference>
<organism evidence="3 4">
    <name type="scientific">Gossypium mustelinum</name>
    <name type="common">Cotton</name>
    <name type="synonym">Gossypium caicoense</name>
    <dbReference type="NCBI Taxonomy" id="34275"/>
    <lineage>
        <taxon>Eukaryota</taxon>
        <taxon>Viridiplantae</taxon>
        <taxon>Streptophyta</taxon>
        <taxon>Embryophyta</taxon>
        <taxon>Tracheophyta</taxon>
        <taxon>Spermatophyta</taxon>
        <taxon>Magnoliopsida</taxon>
        <taxon>eudicotyledons</taxon>
        <taxon>Gunneridae</taxon>
        <taxon>Pentapetalae</taxon>
        <taxon>rosids</taxon>
        <taxon>malvids</taxon>
        <taxon>Malvales</taxon>
        <taxon>Malvaceae</taxon>
        <taxon>Malvoideae</taxon>
        <taxon>Gossypium</taxon>
    </lineage>
</organism>
<dbReference type="InterPro" id="IPR044816">
    <property type="entry name" value="BURP"/>
</dbReference>
<dbReference type="Pfam" id="PF03181">
    <property type="entry name" value="BURP"/>
    <property type="match status" value="1"/>
</dbReference>
<feature type="domain" description="BURP" evidence="2">
    <location>
        <begin position="29"/>
        <end position="164"/>
    </location>
</feature>
<protein>
    <recommendedName>
        <fullName evidence="2">BURP domain-containing protein</fullName>
    </recommendedName>
</protein>
<evidence type="ECO:0000313" key="3">
    <source>
        <dbReference type="EMBL" id="TYI80266.1"/>
    </source>
</evidence>
<evidence type="ECO:0000259" key="2">
    <source>
        <dbReference type="PROSITE" id="PS51277"/>
    </source>
</evidence>
<dbReference type="PROSITE" id="PS51277">
    <property type="entry name" value="BURP"/>
    <property type="match status" value="1"/>
</dbReference>